<dbReference type="InterPro" id="IPR002575">
    <property type="entry name" value="Aminoglycoside_PTrfase"/>
</dbReference>
<dbReference type="PANTHER" id="PTHR21310">
    <property type="entry name" value="AMINOGLYCOSIDE PHOSPHOTRANSFERASE-RELATED-RELATED"/>
    <property type="match status" value="1"/>
</dbReference>
<gene>
    <name evidence="2" type="ORF">ARMOST_12433</name>
</gene>
<dbReference type="InterPro" id="IPR051678">
    <property type="entry name" value="AGP_Transferase"/>
</dbReference>
<keyword evidence="3" id="KW-1185">Reference proteome</keyword>
<organism evidence="2 3">
    <name type="scientific">Armillaria ostoyae</name>
    <name type="common">Armillaria root rot fungus</name>
    <dbReference type="NCBI Taxonomy" id="47428"/>
    <lineage>
        <taxon>Eukaryota</taxon>
        <taxon>Fungi</taxon>
        <taxon>Dikarya</taxon>
        <taxon>Basidiomycota</taxon>
        <taxon>Agaricomycotina</taxon>
        <taxon>Agaricomycetes</taxon>
        <taxon>Agaricomycetidae</taxon>
        <taxon>Agaricales</taxon>
        <taxon>Marasmiineae</taxon>
        <taxon>Physalacriaceae</taxon>
        <taxon>Armillaria</taxon>
    </lineage>
</organism>
<name>A0A284RK05_ARMOS</name>
<dbReference type="Gene3D" id="3.30.200.150">
    <property type="match status" value="1"/>
</dbReference>
<protein>
    <recommendedName>
        <fullName evidence="1">Aminoglycoside phosphotransferase domain-containing protein</fullName>
    </recommendedName>
</protein>
<evidence type="ECO:0000313" key="2">
    <source>
        <dbReference type="EMBL" id="SJL09057.1"/>
    </source>
</evidence>
<dbReference type="OrthoDB" id="5598852at2759"/>
<dbReference type="OMA" id="MAMERCP"/>
<dbReference type="Proteomes" id="UP000219338">
    <property type="component" value="Unassembled WGS sequence"/>
</dbReference>
<dbReference type="Gene3D" id="1.10.10.10">
    <property type="entry name" value="Winged helix-like DNA-binding domain superfamily/Winged helix DNA-binding domain"/>
    <property type="match status" value="2"/>
</dbReference>
<dbReference type="EMBL" id="FUEG01000010">
    <property type="protein sequence ID" value="SJL09057.1"/>
    <property type="molecule type" value="Genomic_DNA"/>
</dbReference>
<proteinExistence type="predicted"/>
<dbReference type="InterPro" id="IPR036388">
    <property type="entry name" value="WH-like_DNA-bd_sf"/>
</dbReference>
<dbReference type="SUPFAM" id="SSF56112">
    <property type="entry name" value="Protein kinase-like (PK-like)"/>
    <property type="match status" value="1"/>
</dbReference>
<evidence type="ECO:0000259" key="1">
    <source>
        <dbReference type="Pfam" id="PF01636"/>
    </source>
</evidence>
<dbReference type="Gene3D" id="3.90.1200.10">
    <property type="match status" value="1"/>
</dbReference>
<dbReference type="PANTHER" id="PTHR21310:SF15">
    <property type="entry name" value="AMINOGLYCOSIDE PHOSPHOTRANSFERASE DOMAIN-CONTAINING PROTEIN"/>
    <property type="match status" value="1"/>
</dbReference>
<evidence type="ECO:0000313" key="3">
    <source>
        <dbReference type="Proteomes" id="UP000219338"/>
    </source>
</evidence>
<feature type="domain" description="Aminoglycoside phosphotransferase" evidence="1">
    <location>
        <begin position="67"/>
        <end position="242"/>
    </location>
</feature>
<accession>A0A284RK05</accession>
<dbReference type="InterPro" id="IPR011009">
    <property type="entry name" value="Kinase-like_dom_sf"/>
</dbReference>
<sequence>MDYPETQNVDFGQDLTNSSSATNIPKNLWLPKSYEDLESVPEEQIIDKLDPKHPYAKYFRVIILAQRFAHEKLGAIVPRVLYHPPLLIEDTPAPAKGEPHACWYMAMERCPGIPLSDVVDTMSPSELDHIAEQLKAFLARMETITSPTNSMGSVTGGPYRNAFWPDGLAPEKPFATLEEFIAYYRWMIMLGCTEAWTESVLSQLPKEATIRFAHADLVPKNIIVEGSTITGIVDWALSGFFPDFWEYGRMYDPVEMTPGWDYVLQRVFPGPRRQAEINSVRQLLRILFTVLYLSPSCSLRSEVHTVLALYNHSLLSLSELVMATSIPKEIVTQVLAGLAKPRILVDEESEQYDLNPNLRAVQKDRKYAIQATIVRTMKTQKSMSNE</sequence>
<reference evidence="3" key="1">
    <citation type="journal article" date="2017" name="Nat. Ecol. Evol.">
        <title>Genome expansion and lineage-specific genetic innovations in the forest pathogenic fungi Armillaria.</title>
        <authorList>
            <person name="Sipos G."/>
            <person name="Prasanna A.N."/>
            <person name="Walter M.C."/>
            <person name="O'Connor E."/>
            <person name="Balint B."/>
            <person name="Krizsan K."/>
            <person name="Kiss B."/>
            <person name="Hess J."/>
            <person name="Varga T."/>
            <person name="Slot J."/>
            <person name="Riley R."/>
            <person name="Boka B."/>
            <person name="Rigling D."/>
            <person name="Barry K."/>
            <person name="Lee J."/>
            <person name="Mihaltcheva S."/>
            <person name="LaButti K."/>
            <person name="Lipzen A."/>
            <person name="Waldron R."/>
            <person name="Moloney N.M."/>
            <person name="Sperisen C."/>
            <person name="Kredics L."/>
            <person name="Vagvoelgyi C."/>
            <person name="Patrignani A."/>
            <person name="Fitzpatrick D."/>
            <person name="Nagy I."/>
            <person name="Doyle S."/>
            <person name="Anderson J.B."/>
            <person name="Grigoriev I.V."/>
            <person name="Gueldener U."/>
            <person name="Muensterkoetter M."/>
            <person name="Nagy L.G."/>
        </authorList>
    </citation>
    <scope>NUCLEOTIDE SEQUENCE [LARGE SCALE GENOMIC DNA]</scope>
    <source>
        <strain evidence="3">C18/9</strain>
    </source>
</reference>
<dbReference type="AlphaFoldDB" id="A0A284RK05"/>
<dbReference type="Pfam" id="PF01636">
    <property type="entry name" value="APH"/>
    <property type="match status" value="1"/>
</dbReference>